<dbReference type="GO" id="GO:0004347">
    <property type="term" value="F:glucose-6-phosphate isomerase activity"/>
    <property type="evidence" value="ECO:0007669"/>
    <property type="project" value="UniProtKB-UniRule"/>
</dbReference>
<evidence type="ECO:0000256" key="7">
    <source>
        <dbReference type="ARBA" id="ARBA00029321"/>
    </source>
</evidence>
<dbReference type="CDD" id="cd05016">
    <property type="entry name" value="SIS_PGI_2"/>
    <property type="match status" value="1"/>
</dbReference>
<organism evidence="11 12">
    <name type="scientific">Prevotella amnii DNF00058</name>
    <dbReference type="NCBI Taxonomy" id="1401066"/>
    <lineage>
        <taxon>Bacteria</taxon>
        <taxon>Pseudomonadati</taxon>
        <taxon>Bacteroidota</taxon>
        <taxon>Bacteroidia</taxon>
        <taxon>Bacteroidales</taxon>
        <taxon>Prevotellaceae</taxon>
        <taxon>Prevotella</taxon>
    </lineage>
</organism>
<name>A0A096D137_9BACT</name>
<dbReference type="FunFam" id="3.40.50.10490:FF:000015">
    <property type="entry name" value="Glucose-6-phosphate isomerase"/>
    <property type="match status" value="1"/>
</dbReference>
<comment type="pathway">
    <text evidence="1 8 9">Carbohydrate degradation; glycolysis; D-glyceraldehyde 3-phosphate and glycerone phosphate from D-glucose: step 2/4.</text>
</comment>
<dbReference type="GO" id="GO:0051156">
    <property type="term" value="P:glucose 6-phosphate metabolic process"/>
    <property type="evidence" value="ECO:0007669"/>
    <property type="project" value="TreeGrafter"/>
</dbReference>
<dbReference type="InterPro" id="IPR001672">
    <property type="entry name" value="G6P_Isomerase"/>
</dbReference>
<evidence type="ECO:0000313" key="11">
    <source>
        <dbReference type="EMBL" id="KGF51229.1"/>
    </source>
</evidence>
<dbReference type="GO" id="GO:0097367">
    <property type="term" value="F:carbohydrate derivative binding"/>
    <property type="evidence" value="ECO:0007669"/>
    <property type="project" value="InterPro"/>
</dbReference>
<comment type="pathway">
    <text evidence="8">Carbohydrate biosynthesis; gluconeogenesis.</text>
</comment>
<dbReference type="PROSITE" id="PS00765">
    <property type="entry name" value="P_GLUCOSE_ISOMERASE_1"/>
    <property type="match status" value="1"/>
</dbReference>
<comment type="catalytic activity">
    <reaction evidence="7 8 9">
        <text>alpha-D-glucose 6-phosphate = beta-D-fructose 6-phosphate</text>
        <dbReference type="Rhea" id="RHEA:11816"/>
        <dbReference type="ChEBI" id="CHEBI:57634"/>
        <dbReference type="ChEBI" id="CHEBI:58225"/>
        <dbReference type="EC" id="5.3.1.9"/>
    </reaction>
</comment>
<dbReference type="GO" id="GO:0005829">
    <property type="term" value="C:cytosol"/>
    <property type="evidence" value="ECO:0007669"/>
    <property type="project" value="TreeGrafter"/>
</dbReference>
<evidence type="ECO:0000259" key="10">
    <source>
        <dbReference type="PROSITE" id="PS51464"/>
    </source>
</evidence>
<evidence type="ECO:0000313" key="12">
    <source>
        <dbReference type="Proteomes" id="UP000029614"/>
    </source>
</evidence>
<dbReference type="RefSeq" id="WP_036856417.1">
    <property type="nucleotide sequence ID" value="NZ_JRNU01000043.1"/>
</dbReference>
<feature type="active site" description="Proton donor" evidence="8">
    <location>
        <position position="290"/>
    </location>
</feature>
<dbReference type="PROSITE" id="PS00174">
    <property type="entry name" value="P_GLUCOSE_ISOMERASE_2"/>
    <property type="match status" value="1"/>
</dbReference>
<evidence type="ECO:0000256" key="1">
    <source>
        <dbReference type="ARBA" id="ARBA00004926"/>
    </source>
</evidence>
<comment type="subcellular location">
    <subcellularLocation>
        <location evidence="8">Cytoplasm</location>
    </subcellularLocation>
</comment>
<dbReference type="Gene3D" id="3.40.50.10490">
    <property type="entry name" value="Glucose-6-phosphate isomerase like protein, domain 1"/>
    <property type="match status" value="2"/>
</dbReference>
<dbReference type="UniPathway" id="UPA00138"/>
<protein>
    <recommendedName>
        <fullName evidence="8">Glucose-6-phosphate isomerase</fullName>
        <shortName evidence="8">GPI</shortName>
        <ecNumber evidence="8">5.3.1.9</ecNumber>
    </recommendedName>
    <alternativeName>
        <fullName evidence="8">Phosphoglucose isomerase</fullName>
        <shortName evidence="8">PGI</shortName>
    </alternativeName>
    <alternativeName>
        <fullName evidence="8">Phosphohexose isomerase</fullName>
        <shortName evidence="8">PHI</shortName>
    </alternativeName>
</protein>
<dbReference type="EMBL" id="JRNU01000043">
    <property type="protein sequence ID" value="KGF51229.1"/>
    <property type="molecule type" value="Genomic_DNA"/>
</dbReference>
<evidence type="ECO:0000256" key="2">
    <source>
        <dbReference type="ARBA" id="ARBA00006604"/>
    </source>
</evidence>
<dbReference type="Pfam" id="PF00342">
    <property type="entry name" value="PGI"/>
    <property type="match status" value="1"/>
</dbReference>
<dbReference type="Proteomes" id="UP000029614">
    <property type="component" value="Unassembled WGS sequence"/>
</dbReference>
<accession>A0A096D137</accession>
<dbReference type="SUPFAM" id="SSF53697">
    <property type="entry name" value="SIS domain"/>
    <property type="match status" value="1"/>
</dbReference>
<dbReference type="InterPro" id="IPR035476">
    <property type="entry name" value="SIS_PGI_1"/>
</dbReference>
<keyword evidence="5 8" id="KW-0324">Glycolysis</keyword>
<dbReference type="CDD" id="cd05015">
    <property type="entry name" value="SIS_PGI_1"/>
    <property type="match status" value="1"/>
</dbReference>
<dbReference type="PROSITE" id="PS51463">
    <property type="entry name" value="P_GLUCOSE_ISOMERASE_3"/>
    <property type="match status" value="1"/>
</dbReference>
<gene>
    <name evidence="8" type="primary">pgi</name>
    <name evidence="11" type="ORF">HMPREF9302_08195</name>
</gene>
<comment type="caution">
    <text evidence="8">Lacks conserved residue(s) required for the propagation of feature annotation.</text>
</comment>
<feature type="active site" evidence="8">
    <location>
        <position position="425"/>
    </location>
</feature>
<sequence length="452" mass="49679">MESIKLDITKATQFLNPGTIEAYAPQVAAAQVALEEGTCAGNDFLGWLHLPSSITTAFLTEIENVADTLRKKCEVIVVAGIGGSYLGARAVIEGLNNSFAWLIKDKKNPTILFAGNNIGEDYLSELTTYLKDKKFGVINISKSGTTTETALAFRLLKKQCEDQFGKDFSKDVIVAITDEKKGAARITATQEGYKSFVIPDNVGGRFSVLTPVGLLPIAVAGFDIKALVEGAKDMEKETGTDVPFANNIAARYAAVRQGLYAQAGKKIEIVANFQPKLHYFAEWWKQLYGESEGKDHKGIFPTACDFTTDLHSMGQWIQEGERSIFETIISVEQPNSTLLFPHDNENLDGLNFLEGKRVDEVNKMAELGTRLAHVDGGVPNIRVSVPTLNEYYLGQLIYFFEKACGISGLIMDINPFNQPGVEAYKKNMFALLNKPGYEAESKAIQERLTSDK</sequence>
<dbReference type="PRINTS" id="PR00662">
    <property type="entry name" value="G6PISOMERASE"/>
</dbReference>
<dbReference type="OrthoDB" id="140919at2"/>
<reference evidence="11 12" key="1">
    <citation type="submission" date="2014-07" db="EMBL/GenBank/DDBJ databases">
        <authorList>
            <person name="McCorrison J."/>
            <person name="Sanka R."/>
            <person name="Torralba M."/>
            <person name="Gillis M."/>
            <person name="Haft D.H."/>
            <person name="Methe B."/>
            <person name="Sutton G."/>
            <person name="Nelson K.E."/>
        </authorList>
    </citation>
    <scope>NUCLEOTIDE SEQUENCE [LARGE SCALE GENOMIC DNA]</scope>
    <source>
        <strain evidence="11 12">DNF00058</strain>
    </source>
</reference>
<keyword evidence="6 8" id="KW-0413">Isomerase</keyword>
<evidence type="ECO:0000256" key="3">
    <source>
        <dbReference type="ARBA" id="ARBA00022432"/>
    </source>
</evidence>
<dbReference type="GO" id="GO:0006096">
    <property type="term" value="P:glycolytic process"/>
    <property type="evidence" value="ECO:0007669"/>
    <property type="project" value="UniProtKB-UniRule"/>
</dbReference>
<dbReference type="AlphaFoldDB" id="A0A096D137"/>
<feature type="domain" description="SIS" evidence="10">
    <location>
        <begin position="65"/>
        <end position="236"/>
    </location>
</feature>
<dbReference type="InterPro" id="IPR001347">
    <property type="entry name" value="SIS_dom"/>
</dbReference>
<comment type="function">
    <text evidence="8">Catalyzes the reversible isomerization of glucose-6-phosphate to fructose-6-phosphate.</text>
</comment>
<dbReference type="NCBIfam" id="NF010697">
    <property type="entry name" value="PRK14097.1"/>
    <property type="match status" value="1"/>
</dbReference>
<dbReference type="InterPro" id="IPR046348">
    <property type="entry name" value="SIS_dom_sf"/>
</dbReference>
<comment type="similarity">
    <text evidence="2 8 9">Belongs to the GPI family.</text>
</comment>
<keyword evidence="4 8" id="KW-0963">Cytoplasm</keyword>
<dbReference type="PANTHER" id="PTHR11469:SF1">
    <property type="entry name" value="GLUCOSE-6-PHOSPHATE ISOMERASE"/>
    <property type="match status" value="1"/>
</dbReference>
<keyword evidence="12" id="KW-1185">Reference proteome</keyword>
<keyword evidence="3 8" id="KW-0312">Gluconeogenesis</keyword>
<dbReference type="GO" id="GO:0006094">
    <property type="term" value="P:gluconeogenesis"/>
    <property type="evidence" value="ECO:0007669"/>
    <property type="project" value="UniProtKB-UniRule"/>
</dbReference>
<dbReference type="InterPro" id="IPR018189">
    <property type="entry name" value="Phosphoglucose_isomerase_CS"/>
</dbReference>
<dbReference type="HAMAP" id="MF_00473">
    <property type="entry name" value="G6P_isomerase"/>
    <property type="match status" value="1"/>
</dbReference>
<dbReference type="UniPathway" id="UPA00109">
    <property type="reaction ID" value="UER00181"/>
</dbReference>
<evidence type="ECO:0000256" key="6">
    <source>
        <dbReference type="ARBA" id="ARBA00023235"/>
    </source>
</evidence>
<proteinExistence type="inferred from homology"/>
<evidence type="ECO:0000256" key="8">
    <source>
        <dbReference type="HAMAP-Rule" id="MF_00473"/>
    </source>
</evidence>
<dbReference type="FunFam" id="3.40.50.10490:FF:000016">
    <property type="entry name" value="Glucose-6-phosphate isomerase"/>
    <property type="match status" value="1"/>
</dbReference>
<comment type="caution">
    <text evidence="11">The sequence shown here is derived from an EMBL/GenBank/DDBJ whole genome shotgun (WGS) entry which is preliminary data.</text>
</comment>
<evidence type="ECO:0000256" key="5">
    <source>
        <dbReference type="ARBA" id="ARBA00023152"/>
    </source>
</evidence>
<evidence type="ECO:0000256" key="9">
    <source>
        <dbReference type="RuleBase" id="RU000612"/>
    </source>
</evidence>
<dbReference type="GO" id="GO:0048029">
    <property type="term" value="F:monosaccharide binding"/>
    <property type="evidence" value="ECO:0007669"/>
    <property type="project" value="TreeGrafter"/>
</dbReference>
<evidence type="ECO:0000256" key="4">
    <source>
        <dbReference type="ARBA" id="ARBA00022490"/>
    </source>
</evidence>
<dbReference type="PROSITE" id="PS51464">
    <property type="entry name" value="SIS"/>
    <property type="match status" value="1"/>
</dbReference>
<dbReference type="InterPro" id="IPR035482">
    <property type="entry name" value="SIS_PGI_2"/>
</dbReference>
<dbReference type="PANTHER" id="PTHR11469">
    <property type="entry name" value="GLUCOSE-6-PHOSPHATE ISOMERASE"/>
    <property type="match status" value="1"/>
</dbReference>
<dbReference type="EC" id="5.3.1.9" evidence="8"/>